<evidence type="ECO:0000313" key="2">
    <source>
        <dbReference type="Proteomes" id="UP000559626"/>
    </source>
</evidence>
<organism evidence="1 2">
    <name type="scientific">Hymenobacter polaris</name>
    <dbReference type="NCBI Taxonomy" id="2682546"/>
    <lineage>
        <taxon>Bacteria</taxon>
        <taxon>Pseudomonadati</taxon>
        <taxon>Bacteroidota</taxon>
        <taxon>Cytophagia</taxon>
        <taxon>Cytophagales</taxon>
        <taxon>Hymenobacteraceae</taxon>
        <taxon>Hymenobacter</taxon>
    </lineage>
</organism>
<dbReference type="SUPFAM" id="SSF51126">
    <property type="entry name" value="Pectin lyase-like"/>
    <property type="match status" value="1"/>
</dbReference>
<evidence type="ECO:0008006" key="3">
    <source>
        <dbReference type="Google" id="ProtNLM"/>
    </source>
</evidence>
<dbReference type="RefSeq" id="WP_169529843.1">
    <property type="nucleotide sequence ID" value="NZ_JABBGH010000001.1"/>
</dbReference>
<protein>
    <recommendedName>
        <fullName evidence="3">Pentapeptide repeat-containing protein</fullName>
    </recommendedName>
</protein>
<dbReference type="InterPro" id="IPR011050">
    <property type="entry name" value="Pectin_lyase_fold/virulence"/>
</dbReference>
<comment type="caution">
    <text evidence="1">The sequence shown here is derived from an EMBL/GenBank/DDBJ whole genome shotgun (WGS) entry which is preliminary data.</text>
</comment>
<name>A0A7Y0ABX3_9BACT</name>
<reference evidence="1 2" key="1">
    <citation type="submission" date="2020-04" db="EMBL/GenBank/DDBJ databases">
        <title>Hymenobacter polaris sp. nov., isolated from Arctic soil.</title>
        <authorList>
            <person name="Dahal R.H."/>
        </authorList>
    </citation>
    <scope>NUCLEOTIDE SEQUENCE [LARGE SCALE GENOMIC DNA]</scope>
    <source>
        <strain evidence="1 2">RP-2-7</strain>
    </source>
</reference>
<sequence>MYTPTRRLIAEEAVALLQTGQPLTDCYISGELALAPGETWEQQVVLENCVVERFYCPCTSFSKGVELRNCRFQQCQFTFSYFLGGLIVDACYFDSYLDFQAGGHNQLGNPVRITNSRFASFVNFFDCWYESAVVITDNDFLGGTNLLGAPFNIPVTFNMPPVLARNSGQLDAADEGPTSSFNG</sequence>
<dbReference type="AlphaFoldDB" id="A0A7Y0ABX3"/>
<accession>A0A7Y0ABX3</accession>
<proteinExistence type="predicted"/>
<evidence type="ECO:0000313" key="1">
    <source>
        <dbReference type="EMBL" id="NML64554.1"/>
    </source>
</evidence>
<keyword evidence="2" id="KW-1185">Reference proteome</keyword>
<gene>
    <name evidence="1" type="ORF">HHL22_04985</name>
</gene>
<dbReference type="EMBL" id="JABBGH010000001">
    <property type="protein sequence ID" value="NML64554.1"/>
    <property type="molecule type" value="Genomic_DNA"/>
</dbReference>
<dbReference type="Proteomes" id="UP000559626">
    <property type="component" value="Unassembled WGS sequence"/>
</dbReference>